<comment type="subunit">
    <text evidence="2">Associates exclusively with 100S ribosomes, which are dimers of 70S ribosomes.</text>
</comment>
<protein>
    <recommendedName>
        <fullName evidence="3">Ribosome hibernation promoting factor</fullName>
    </recommendedName>
</protein>
<dbReference type="NCBIfam" id="TIGR00741">
    <property type="entry name" value="yfiA"/>
    <property type="match status" value="1"/>
</dbReference>
<dbReference type="Gene3D" id="3.30.160.100">
    <property type="entry name" value="Ribosome hibernation promotion factor-like"/>
    <property type="match status" value="1"/>
</dbReference>
<dbReference type="InterPro" id="IPR003489">
    <property type="entry name" value="RHF/RaiA"/>
</dbReference>
<dbReference type="PANTHER" id="PTHR33231:SF1">
    <property type="entry name" value="30S RIBOSOMAL PROTEIN"/>
    <property type="match status" value="1"/>
</dbReference>
<dbReference type="InterPro" id="IPR036567">
    <property type="entry name" value="RHF-like"/>
</dbReference>
<dbReference type="SUPFAM" id="SSF69754">
    <property type="entry name" value="Ribosome binding protein Y (YfiA homologue)"/>
    <property type="match status" value="1"/>
</dbReference>
<dbReference type="PANTHER" id="PTHR33231">
    <property type="entry name" value="30S RIBOSOMAL PROTEIN"/>
    <property type="match status" value="1"/>
</dbReference>
<evidence type="ECO:0000259" key="4">
    <source>
        <dbReference type="Pfam" id="PF16321"/>
    </source>
</evidence>
<proteinExistence type="predicted"/>
<dbReference type="CDD" id="cd00552">
    <property type="entry name" value="RaiA"/>
    <property type="match status" value="1"/>
</dbReference>
<evidence type="ECO:0000313" key="6">
    <source>
        <dbReference type="Proteomes" id="UP001596052"/>
    </source>
</evidence>
<dbReference type="Pfam" id="PF16321">
    <property type="entry name" value="Ribosom_S30AE_C"/>
    <property type="match status" value="1"/>
</dbReference>
<evidence type="ECO:0000313" key="5">
    <source>
        <dbReference type="EMBL" id="MFC5456326.1"/>
    </source>
</evidence>
<accession>A0ABW0KTH9</accession>
<name>A0ABW0KTH9_9BACT</name>
<keyword evidence="6" id="KW-1185">Reference proteome</keyword>
<dbReference type="Proteomes" id="UP001596052">
    <property type="component" value="Unassembled WGS sequence"/>
</dbReference>
<dbReference type="EMBL" id="JBHSMQ010000005">
    <property type="protein sequence ID" value="MFC5456326.1"/>
    <property type="molecule type" value="Genomic_DNA"/>
</dbReference>
<evidence type="ECO:0000256" key="2">
    <source>
        <dbReference type="ARBA" id="ARBA00038695"/>
    </source>
</evidence>
<dbReference type="RefSeq" id="WP_377168456.1">
    <property type="nucleotide sequence ID" value="NZ_JBHSMQ010000005.1"/>
</dbReference>
<evidence type="ECO:0000256" key="1">
    <source>
        <dbReference type="ARBA" id="ARBA00022845"/>
    </source>
</evidence>
<dbReference type="InterPro" id="IPR032528">
    <property type="entry name" value="Ribosom_S30AE_C"/>
</dbReference>
<sequence>MQKHNVNLPIIVTARHMDVTDAIRDYAHKKIEGLHLDYPRIIEAKVVLDVQNHHRHIAEIILFCADHIVIEVKSVTEDIYASIDESASKIARRMRKYKTRLLKNHRPRKEVSIRHIEEQVFHQEVLHTEDEHIEPAYVHKEKYKIRPLYADEAIMDLEISDRPFVLFHNQQTHRLALLFRRKDGDYGLIEPEMEASNGTAK</sequence>
<feature type="domain" description="Sigma 54 modulation/S30EA ribosomal protein C-terminal" evidence="4">
    <location>
        <begin position="138"/>
        <end position="188"/>
    </location>
</feature>
<dbReference type="InterPro" id="IPR038416">
    <property type="entry name" value="Ribosom_S30AE_C_sf"/>
</dbReference>
<gene>
    <name evidence="5" type="primary">hpf</name>
    <name evidence="5" type="ORF">ACFQDI_15800</name>
</gene>
<organism evidence="5 6">
    <name type="scientific">Prosthecobacter fluviatilis</name>
    <dbReference type="NCBI Taxonomy" id="445931"/>
    <lineage>
        <taxon>Bacteria</taxon>
        <taxon>Pseudomonadati</taxon>
        <taxon>Verrucomicrobiota</taxon>
        <taxon>Verrucomicrobiia</taxon>
        <taxon>Verrucomicrobiales</taxon>
        <taxon>Verrucomicrobiaceae</taxon>
        <taxon>Prosthecobacter</taxon>
    </lineage>
</organism>
<keyword evidence="1" id="KW-0810">Translation regulation</keyword>
<dbReference type="InterPro" id="IPR050574">
    <property type="entry name" value="HPF/YfiA_ribosome-assoc"/>
</dbReference>
<comment type="caution">
    <text evidence="5">The sequence shown here is derived from an EMBL/GenBank/DDBJ whole genome shotgun (WGS) entry which is preliminary data.</text>
</comment>
<evidence type="ECO:0000256" key="3">
    <source>
        <dbReference type="ARBA" id="ARBA00041148"/>
    </source>
</evidence>
<dbReference type="Pfam" id="PF02482">
    <property type="entry name" value="Ribosomal_S30AE"/>
    <property type="match status" value="1"/>
</dbReference>
<reference evidence="6" key="1">
    <citation type="journal article" date="2019" name="Int. J. Syst. Evol. Microbiol.">
        <title>The Global Catalogue of Microorganisms (GCM) 10K type strain sequencing project: providing services to taxonomists for standard genome sequencing and annotation.</title>
        <authorList>
            <consortium name="The Broad Institute Genomics Platform"/>
            <consortium name="The Broad Institute Genome Sequencing Center for Infectious Disease"/>
            <person name="Wu L."/>
            <person name="Ma J."/>
        </authorList>
    </citation>
    <scope>NUCLEOTIDE SEQUENCE [LARGE SCALE GENOMIC DNA]</scope>
    <source>
        <strain evidence="6">CGMCC 4.1469</strain>
    </source>
</reference>
<dbReference type="Gene3D" id="3.30.505.50">
    <property type="entry name" value="Sigma 54 modulation/S30EA ribosomal protein, C-terminal domain"/>
    <property type="match status" value="1"/>
</dbReference>